<organism evidence="1 2">
    <name type="scientific">Lactobacillus crispatus</name>
    <dbReference type="NCBI Taxonomy" id="47770"/>
    <lineage>
        <taxon>Bacteria</taxon>
        <taxon>Bacillati</taxon>
        <taxon>Bacillota</taxon>
        <taxon>Bacilli</taxon>
        <taxon>Lactobacillales</taxon>
        <taxon>Lactobacillaceae</taxon>
        <taxon>Lactobacillus</taxon>
    </lineage>
</organism>
<evidence type="ECO:0000313" key="1">
    <source>
        <dbReference type="EMBL" id="MBI1708238.1"/>
    </source>
</evidence>
<evidence type="ECO:0008006" key="3">
    <source>
        <dbReference type="Google" id="ProtNLM"/>
    </source>
</evidence>
<dbReference type="Proteomes" id="UP001194414">
    <property type="component" value="Unassembled WGS sequence"/>
</dbReference>
<name>A0AAW4DR12_9LACO</name>
<reference evidence="1" key="1">
    <citation type="submission" date="2020-07" db="EMBL/GenBank/DDBJ databases">
        <title>Comparative genomics analyses of Lactobacillus crispatus isolated from different ecological niches.</title>
        <authorList>
            <person name="Mancino W."/>
            <person name="Mancabelli L."/>
            <person name="Lugli G.A."/>
            <person name="Milani C."/>
            <person name="Viappiani A."/>
            <person name="Anzalone R."/>
            <person name="Longhi G."/>
            <person name="Ventura M."/>
            <person name="Turroni F."/>
        </authorList>
    </citation>
    <scope>NUCLEOTIDE SEQUENCE</scope>
    <source>
        <strain evidence="1">LB65</strain>
    </source>
</reference>
<proteinExistence type="predicted"/>
<protein>
    <recommendedName>
        <fullName evidence="3">Minor capsid protein</fullName>
    </recommendedName>
</protein>
<dbReference type="EMBL" id="JACCPP010000022">
    <property type="protein sequence ID" value="MBI1708238.1"/>
    <property type="molecule type" value="Genomic_DNA"/>
</dbReference>
<comment type="caution">
    <text evidence="1">The sequence shown here is derived from an EMBL/GenBank/DDBJ whole genome shotgun (WGS) entry which is preliminary data.</text>
</comment>
<dbReference type="AlphaFoldDB" id="A0AAW4DR12"/>
<accession>A0AAW4DR12</accession>
<dbReference type="RefSeq" id="WP_198566569.1">
    <property type="nucleotide sequence ID" value="NZ_JACCPP010000022.1"/>
</dbReference>
<gene>
    <name evidence="1" type="ORF">HYQ56_1222</name>
</gene>
<evidence type="ECO:0000313" key="2">
    <source>
        <dbReference type="Proteomes" id="UP001194414"/>
    </source>
</evidence>
<sequence>MVQIGTSDLQDRLMDYIQDQTGLPIYADQLNEDNVLNFTVDPPSLDWEEMDRTQHLIYNYSIQARSVQDQPDMLNADAPTAEQLFKNMFRIRDALLQLSFKRALFSKNGSFQFETIEVQAPHDAGQDFTGARTLTLSFAVHVTERH</sequence>